<dbReference type="InterPro" id="IPR011706">
    <property type="entry name" value="Cu-oxidase_C"/>
</dbReference>
<dbReference type="CDD" id="cd13889">
    <property type="entry name" value="CuRO_3_BOD"/>
    <property type="match status" value="1"/>
</dbReference>
<feature type="domain" description="Plastocyanin-like" evidence="6">
    <location>
        <begin position="78"/>
        <end position="181"/>
    </location>
</feature>
<feature type="domain" description="Plastocyanin-like" evidence="5">
    <location>
        <begin position="368"/>
        <end position="491"/>
    </location>
</feature>
<dbReference type="InterPro" id="IPR008972">
    <property type="entry name" value="Cupredoxin"/>
</dbReference>
<evidence type="ECO:0000313" key="8">
    <source>
        <dbReference type="Proteomes" id="UP000799302"/>
    </source>
</evidence>
<dbReference type="PANTHER" id="PTHR48267:SF1">
    <property type="entry name" value="BILIRUBIN OXIDASE"/>
    <property type="match status" value="1"/>
</dbReference>
<feature type="region of interest" description="Disordered" evidence="3">
    <location>
        <begin position="587"/>
        <end position="609"/>
    </location>
</feature>
<feature type="signal peptide" evidence="4">
    <location>
        <begin position="1"/>
        <end position="19"/>
    </location>
</feature>
<dbReference type="Proteomes" id="UP000799302">
    <property type="component" value="Unassembled WGS sequence"/>
</dbReference>
<dbReference type="InterPro" id="IPR011707">
    <property type="entry name" value="Cu-oxidase-like_N"/>
</dbReference>
<dbReference type="Pfam" id="PF07731">
    <property type="entry name" value="Cu-oxidase_2"/>
    <property type="match status" value="1"/>
</dbReference>
<feature type="chain" id="PRO_5025661823" evidence="4">
    <location>
        <begin position="20"/>
        <end position="609"/>
    </location>
</feature>
<dbReference type="Gene3D" id="2.60.40.420">
    <property type="entry name" value="Cupredoxins - blue copper proteins"/>
    <property type="match status" value="3"/>
</dbReference>
<keyword evidence="2" id="KW-0186">Copper</keyword>
<gene>
    <name evidence="7" type="ORF">BT63DRAFT_382299</name>
</gene>
<dbReference type="GO" id="GO:0016491">
    <property type="term" value="F:oxidoreductase activity"/>
    <property type="evidence" value="ECO:0007669"/>
    <property type="project" value="InterPro"/>
</dbReference>
<evidence type="ECO:0000256" key="3">
    <source>
        <dbReference type="SAM" id="MobiDB-lite"/>
    </source>
</evidence>
<protein>
    <submittedName>
        <fullName evidence="7">Cupredoxin</fullName>
    </submittedName>
</protein>
<dbReference type="EMBL" id="MU004230">
    <property type="protein sequence ID" value="KAF2675478.1"/>
    <property type="molecule type" value="Genomic_DNA"/>
</dbReference>
<dbReference type="AlphaFoldDB" id="A0A6A6UWN3"/>
<proteinExistence type="inferred from homology"/>
<evidence type="ECO:0000256" key="1">
    <source>
        <dbReference type="ARBA" id="ARBA00010609"/>
    </source>
</evidence>
<evidence type="ECO:0000313" key="7">
    <source>
        <dbReference type="EMBL" id="KAF2675478.1"/>
    </source>
</evidence>
<organism evidence="7 8">
    <name type="scientific">Microthyrium microscopicum</name>
    <dbReference type="NCBI Taxonomy" id="703497"/>
    <lineage>
        <taxon>Eukaryota</taxon>
        <taxon>Fungi</taxon>
        <taxon>Dikarya</taxon>
        <taxon>Ascomycota</taxon>
        <taxon>Pezizomycotina</taxon>
        <taxon>Dothideomycetes</taxon>
        <taxon>Dothideomycetes incertae sedis</taxon>
        <taxon>Microthyriales</taxon>
        <taxon>Microthyriaceae</taxon>
        <taxon>Microthyrium</taxon>
    </lineage>
</organism>
<dbReference type="PANTHER" id="PTHR48267">
    <property type="entry name" value="CUPREDOXIN SUPERFAMILY PROTEIN"/>
    <property type="match status" value="1"/>
</dbReference>
<dbReference type="OrthoDB" id="262547at2759"/>
<dbReference type="SUPFAM" id="SSF49503">
    <property type="entry name" value="Cupredoxins"/>
    <property type="match status" value="3"/>
</dbReference>
<keyword evidence="8" id="KW-1185">Reference proteome</keyword>
<evidence type="ECO:0000256" key="2">
    <source>
        <dbReference type="ARBA" id="ARBA00023008"/>
    </source>
</evidence>
<sequence>MAIRSALCAVPAFLSLVSAGGWQSPEYPANAFFSVALPIPPVKTPLFTFTSPQTGLPVDYFEVDIKPFTQKFYPQFPATRLVGYDGLFPGPTFKITQGRESIVRYINHADRPTSIHLHGSYSRSPFDGYADDTINVGEYKDYYYPNSQNARTLWYHDHAVHATAENVYFGQAGFYIMHDAQELATGIPQGDYDIPLGISAHRYNKDGSLWDPVINKEVTSVYGDVIEVNGQPWPFMKVEPRKYRFRLLDLGVSRTYKLYLLANQQNNKRVNFTVIGADAGLLAKPISIDTVTMSIAERWEVVIDFAGFSGQNITMMNERGVGADSDFEATDRVMRFVVGNIVTSTANNNIPAKLRDVPFPPPDSVATRTFEFARGNGEWQINGVTWSDVAERVLGRPQRGSIEKWTLKNGGGGWSHPIHIHLIDFQVIQRINSNRAVLPYEAVALQDVVWLGPGETVTVMARFAPWPGQYMFHCHNLIHEDHDMLAEFNVTQVAGLGLNETELFINPLEPQYRAVPFNQGDLNARAGPFSQQAIQDKVFFFTAKNAYADVKKVEAALEAFWNNKAQKEKRSGSSPFGIPALERRDMLNGYSSMSKRTIEAKERKVRRSR</sequence>
<dbReference type="InterPro" id="IPR045087">
    <property type="entry name" value="Cu-oxidase_fam"/>
</dbReference>
<evidence type="ECO:0000259" key="6">
    <source>
        <dbReference type="Pfam" id="PF07732"/>
    </source>
</evidence>
<accession>A0A6A6UWN3</accession>
<evidence type="ECO:0000256" key="4">
    <source>
        <dbReference type="SAM" id="SignalP"/>
    </source>
</evidence>
<dbReference type="Pfam" id="PF07732">
    <property type="entry name" value="Cu-oxidase_3"/>
    <property type="match status" value="1"/>
</dbReference>
<reference evidence="7" key="1">
    <citation type="journal article" date="2020" name="Stud. Mycol.">
        <title>101 Dothideomycetes genomes: a test case for predicting lifestyles and emergence of pathogens.</title>
        <authorList>
            <person name="Haridas S."/>
            <person name="Albert R."/>
            <person name="Binder M."/>
            <person name="Bloem J."/>
            <person name="Labutti K."/>
            <person name="Salamov A."/>
            <person name="Andreopoulos B."/>
            <person name="Baker S."/>
            <person name="Barry K."/>
            <person name="Bills G."/>
            <person name="Bluhm B."/>
            <person name="Cannon C."/>
            <person name="Castanera R."/>
            <person name="Culley D."/>
            <person name="Daum C."/>
            <person name="Ezra D."/>
            <person name="Gonzalez J."/>
            <person name="Henrissat B."/>
            <person name="Kuo A."/>
            <person name="Liang C."/>
            <person name="Lipzen A."/>
            <person name="Lutzoni F."/>
            <person name="Magnuson J."/>
            <person name="Mondo S."/>
            <person name="Nolan M."/>
            <person name="Ohm R."/>
            <person name="Pangilinan J."/>
            <person name="Park H.-J."/>
            <person name="Ramirez L."/>
            <person name="Alfaro M."/>
            <person name="Sun H."/>
            <person name="Tritt A."/>
            <person name="Yoshinaga Y."/>
            <person name="Zwiers L.-H."/>
            <person name="Turgeon B."/>
            <person name="Goodwin S."/>
            <person name="Spatafora J."/>
            <person name="Crous P."/>
            <person name="Grigoriev I."/>
        </authorList>
    </citation>
    <scope>NUCLEOTIDE SEQUENCE</scope>
    <source>
        <strain evidence="7">CBS 115976</strain>
    </source>
</reference>
<dbReference type="GO" id="GO:0005507">
    <property type="term" value="F:copper ion binding"/>
    <property type="evidence" value="ECO:0007669"/>
    <property type="project" value="InterPro"/>
</dbReference>
<keyword evidence="4" id="KW-0732">Signal</keyword>
<name>A0A6A6UWN3_9PEZI</name>
<evidence type="ECO:0000259" key="5">
    <source>
        <dbReference type="Pfam" id="PF07731"/>
    </source>
</evidence>
<comment type="similarity">
    <text evidence="1">Belongs to the multicopper oxidase family.</text>
</comment>